<reference evidence="6 7" key="1">
    <citation type="submission" date="2014-01" db="EMBL/GenBank/DDBJ databases">
        <title>Comparative genomics of Petrotoga.</title>
        <authorList>
            <person name="Chow K."/>
            <person name="Charchuk R."/>
            <person name="Nesbo C.L."/>
        </authorList>
    </citation>
    <scope>NUCLEOTIDE SEQUENCE [LARGE SCALE GENOMIC DNA]</scope>
    <source>
        <strain evidence="6 7">DSM 16923</strain>
    </source>
</reference>
<gene>
    <name evidence="6" type="ORF">AA81_01775</name>
</gene>
<dbReference type="PANTHER" id="PTHR33238:SF7">
    <property type="entry name" value="IRON-DEPENDENT TRANSCRIPTIONAL REGULATOR"/>
    <property type="match status" value="1"/>
</dbReference>
<dbReference type="SMART" id="SM00529">
    <property type="entry name" value="HTH_DTXR"/>
    <property type="match status" value="1"/>
</dbReference>
<dbReference type="InterPro" id="IPR050536">
    <property type="entry name" value="DtxR_MntR_Metal-Reg"/>
</dbReference>
<keyword evidence="7" id="KW-1185">Reference proteome</keyword>
<dbReference type="GO" id="GO:0003700">
    <property type="term" value="F:DNA-binding transcription factor activity"/>
    <property type="evidence" value="ECO:0007669"/>
    <property type="project" value="InterPro"/>
</dbReference>
<evidence type="ECO:0000256" key="2">
    <source>
        <dbReference type="ARBA" id="ARBA00023015"/>
    </source>
</evidence>
<dbReference type="InterPro" id="IPR036388">
    <property type="entry name" value="WH-like_DNA-bd_sf"/>
</dbReference>
<proteinExistence type="inferred from homology"/>
<dbReference type="InterPro" id="IPR001367">
    <property type="entry name" value="Fe_dep_repressor"/>
</dbReference>
<comment type="similarity">
    <text evidence="1">Belongs to the DtxR/MntR family.</text>
</comment>
<dbReference type="EMBL" id="JALY01000042">
    <property type="protein sequence ID" value="POZ93427.1"/>
    <property type="molecule type" value="Genomic_DNA"/>
</dbReference>
<dbReference type="SUPFAM" id="SSF47979">
    <property type="entry name" value="Iron-dependent repressor protein, dimerization domain"/>
    <property type="match status" value="1"/>
</dbReference>
<dbReference type="GO" id="GO:0046914">
    <property type="term" value="F:transition metal ion binding"/>
    <property type="evidence" value="ECO:0007669"/>
    <property type="project" value="InterPro"/>
</dbReference>
<dbReference type="GO" id="GO:0046983">
    <property type="term" value="F:protein dimerization activity"/>
    <property type="evidence" value="ECO:0007669"/>
    <property type="project" value="InterPro"/>
</dbReference>
<dbReference type="PROSITE" id="PS50944">
    <property type="entry name" value="HTH_DTXR"/>
    <property type="match status" value="1"/>
</dbReference>
<dbReference type="SUPFAM" id="SSF46785">
    <property type="entry name" value="Winged helix' DNA-binding domain"/>
    <property type="match status" value="1"/>
</dbReference>
<dbReference type="InterPro" id="IPR036390">
    <property type="entry name" value="WH_DNA-bd_sf"/>
</dbReference>
<accession>A0A2S5EJY9</accession>
<dbReference type="InterPro" id="IPR022687">
    <property type="entry name" value="HTH_DTXR"/>
</dbReference>
<dbReference type="Gene3D" id="1.10.10.10">
    <property type="entry name" value="Winged helix-like DNA-binding domain superfamily/Winged helix DNA-binding domain"/>
    <property type="match status" value="1"/>
</dbReference>
<evidence type="ECO:0000313" key="7">
    <source>
        <dbReference type="Proteomes" id="UP000236950"/>
    </source>
</evidence>
<dbReference type="SMART" id="SM00347">
    <property type="entry name" value="HTH_MARR"/>
    <property type="match status" value="1"/>
</dbReference>
<dbReference type="Pfam" id="PF02742">
    <property type="entry name" value="Fe_dep_repr_C"/>
    <property type="match status" value="1"/>
</dbReference>
<keyword evidence="2" id="KW-0805">Transcription regulation</keyword>
<dbReference type="RefSeq" id="WP_103897989.1">
    <property type="nucleotide sequence ID" value="NZ_JALY01000042.1"/>
</dbReference>
<dbReference type="InterPro" id="IPR036421">
    <property type="entry name" value="Fe_dep_repressor_sf"/>
</dbReference>
<protein>
    <recommendedName>
        <fullName evidence="5">HTH dtxR-type domain-containing protein</fullName>
    </recommendedName>
</protein>
<dbReference type="PANTHER" id="PTHR33238">
    <property type="entry name" value="IRON (METAL) DEPENDENT REPRESSOR, DTXR FAMILY"/>
    <property type="match status" value="1"/>
</dbReference>
<dbReference type="Pfam" id="PF01325">
    <property type="entry name" value="Fe_dep_repress"/>
    <property type="match status" value="1"/>
</dbReference>
<evidence type="ECO:0000256" key="4">
    <source>
        <dbReference type="ARBA" id="ARBA00023163"/>
    </source>
</evidence>
<dbReference type="Proteomes" id="UP000236950">
    <property type="component" value="Unassembled WGS sequence"/>
</dbReference>
<keyword evidence="4" id="KW-0804">Transcription</keyword>
<dbReference type="GO" id="GO:0003677">
    <property type="term" value="F:DNA binding"/>
    <property type="evidence" value="ECO:0007669"/>
    <property type="project" value="UniProtKB-KW"/>
</dbReference>
<comment type="caution">
    <text evidence="6">The sequence shown here is derived from an EMBL/GenBank/DDBJ whole genome shotgun (WGS) entry which is preliminary data.</text>
</comment>
<evidence type="ECO:0000256" key="3">
    <source>
        <dbReference type="ARBA" id="ARBA00023125"/>
    </source>
</evidence>
<organism evidence="6 7">
    <name type="scientific">Petrotoga halophila DSM 16923</name>
    <dbReference type="NCBI Taxonomy" id="1122953"/>
    <lineage>
        <taxon>Bacteria</taxon>
        <taxon>Thermotogati</taxon>
        <taxon>Thermotogota</taxon>
        <taxon>Thermotogae</taxon>
        <taxon>Petrotogales</taxon>
        <taxon>Petrotogaceae</taxon>
        <taxon>Petrotoga</taxon>
    </lineage>
</organism>
<feature type="domain" description="HTH dtxR-type" evidence="5">
    <location>
        <begin position="5"/>
        <end position="66"/>
    </location>
</feature>
<dbReference type="AlphaFoldDB" id="A0A2S5EJY9"/>
<dbReference type="InterPro" id="IPR022689">
    <property type="entry name" value="Iron_dep_repressor"/>
</dbReference>
<sequence length="151" mass="17718">MEDILTESLENYLKTIYNIILKKNGVRVKDIAKQLKVKNSSVTVALRTLASKGYINYEPYGIISLTEKGHEVSKKITEKHRTLTYFFSNILSLDKNLSEDIASKMEYVLTEEAFMRFKCYIEFFLQWKEANPNWINEFDTFCKQKQIQGSH</sequence>
<evidence type="ECO:0000259" key="5">
    <source>
        <dbReference type="PROSITE" id="PS50944"/>
    </source>
</evidence>
<evidence type="ECO:0000256" key="1">
    <source>
        <dbReference type="ARBA" id="ARBA00007871"/>
    </source>
</evidence>
<dbReference type="InterPro" id="IPR000835">
    <property type="entry name" value="HTH_MarR-typ"/>
</dbReference>
<dbReference type="Gene3D" id="1.10.60.10">
    <property type="entry name" value="Iron dependent repressor, metal binding and dimerisation domain"/>
    <property type="match status" value="1"/>
</dbReference>
<keyword evidence="3" id="KW-0238">DNA-binding</keyword>
<name>A0A2S5EJY9_9BACT</name>
<evidence type="ECO:0000313" key="6">
    <source>
        <dbReference type="EMBL" id="POZ93427.1"/>
    </source>
</evidence>